<reference evidence="1 2" key="1">
    <citation type="submission" date="2017-03" db="EMBL/GenBank/DDBJ databases">
        <title>Draft genome sequence of Streptomyces scabrisporus NF3, endophyte isolated from Amphipterygium adstringens.</title>
        <authorList>
            <person name="Vazquez M."/>
            <person name="Ceapa C.D."/>
            <person name="Rodriguez Luna D."/>
            <person name="Sanchez Esquivel S."/>
        </authorList>
    </citation>
    <scope>NUCLEOTIDE SEQUENCE [LARGE SCALE GENOMIC DNA]</scope>
    <source>
        <strain evidence="1 2">NF3</strain>
    </source>
</reference>
<organism evidence="1 2">
    <name type="scientific">Embleya scabrispora</name>
    <dbReference type="NCBI Taxonomy" id="159449"/>
    <lineage>
        <taxon>Bacteria</taxon>
        <taxon>Bacillati</taxon>
        <taxon>Actinomycetota</taxon>
        <taxon>Actinomycetes</taxon>
        <taxon>Kitasatosporales</taxon>
        <taxon>Streptomycetaceae</taxon>
        <taxon>Embleya</taxon>
    </lineage>
</organism>
<keyword evidence="2" id="KW-1185">Reference proteome</keyword>
<dbReference type="AlphaFoldDB" id="A0A1T3NJ05"/>
<comment type="caution">
    <text evidence="1">The sequence shown here is derived from an EMBL/GenBank/DDBJ whole genome shotgun (WGS) entry which is preliminary data.</text>
</comment>
<evidence type="ECO:0000313" key="1">
    <source>
        <dbReference type="EMBL" id="OPC76819.1"/>
    </source>
</evidence>
<dbReference type="STRING" id="159449.B4N89_45945"/>
<dbReference type="EMBL" id="MWQN01000005">
    <property type="protein sequence ID" value="OPC76819.1"/>
    <property type="molecule type" value="Genomic_DNA"/>
</dbReference>
<proteinExistence type="predicted"/>
<accession>A0A1T3NJ05</accession>
<sequence length="253" mass="27985">MTRYHRGDEFDSVTRGVLTLPLRRVDDKDTVLAYTVHAEQIDYADTIQALHPTVALAHREVLPCRAPSTARVEYTAPGTMHGFEDTLAWSTFVPEELGRLDADAHMFTLGDRERIAIRGDLIRRLDLPPIADLNDACAAWSPPLTLALVHDPGGIVPTDRGLFFTLLPPPTIVPLGYNLAALLAMRAADPGNPRDEALRERAADHYRTSLHQALTDAYPTHCACGRIPAEHEPTDEQLRRYLDIARGPHAIPA</sequence>
<name>A0A1T3NJ05_9ACTN</name>
<dbReference type="RefSeq" id="WP_078982668.1">
    <property type="nucleotide sequence ID" value="NZ_MWQN01000005.1"/>
</dbReference>
<dbReference type="OrthoDB" id="9805115at2"/>
<protein>
    <submittedName>
        <fullName evidence="1">Uncharacterized protein</fullName>
    </submittedName>
</protein>
<evidence type="ECO:0000313" key="2">
    <source>
        <dbReference type="Proteomes" id="UP000190037"/>
    </source>
</evidence>
<dbReference type="Proteomes" id="UP000190037">
    <property type="component" value="Unassembled WGS sequence"/>
</dbReference>
<gene>
    <name evidence="1" type="ORF">B4N89_45945</name>
</gene>